<feature type="domain" description="Mop" evidence="3">
    <location>
        <begin position="63"/>
        <end position="128"/>
    </location>
</feature>
<dbReference type="InterPro" id="IPR004606">
    <property type="entry name" value="Mop_domain"/>
</dbReference>
<dbReference type="EMBL" id="CP121252">
    <property type="protein sequence ID" value="WFP16669.1"/>
    <property type="molecule type" value="Genomic_DNA"/>
</dbReference>
<organism evidence="4 5">
    <name type="scientific">Citricoccus muralis</name>
    <dbReference type="NCBI Taxonomy" id="169134"/>
    <lineage>
        <taxon>Bacteria</taxon>
        <taxon>Bacillati</taxon>
        <taxon>Actinomycetota</taxon>
        <taxon>Actinomycetes</taxon>
        <taxon>Micrococcales</taxon>
        <taxon>Micrococcaceae</taxon>
        <taxon>Citricoccus</taxon>
    </lineage>
</organism>
<evidence type="ECO:0000313" key="5">
    <source>
        <dbReference type="Proteomes" id="UP001219037"/>
    </source>
</evidence>
<reference evidence="4 5" key="1">
    <citation type="submission" date="2023-04" db="EMBL/GenBank/DDBJ databases">
        <title>Funneling lignin-derived compounds into biodiesel using alkali-halophilic Citricoccus sp. P2.</title>
        <authorList>
            <person name="Luo C.-B."/>
        </authorList>
    </citation>
    <scope>NUCLEOTIDE SEQUENCE [LARGE SCALE GENOMIC DNA]</scope>
    <source>
        <strain evidence="4 5">P2</strain>
    </source>
</reference>
<dbReference type="SUPFAM" id="SSF50331">
    <property type="entry name" value="MOP-like"/>
    <property type="match status" value="1"/>
</dbReference>
<dbReference type="Pfam" id="PF12728">
    <property type="entry name" value="HTH_17"/>
    <property type="match status" value="1"/>
</dbReference>
<dbReference type="RefSeq" id="WP_278157767.1">
    <property type="nucleotide sequence ID" value="NZ_CP121252.1"/>
</dbReference>
<sequence>MTEFRIREVARLLGVSDDTVRRWVNDGKLTTGTDASGVQVVDGRSLAEHVKHLATGGDEDPVRRSARNTFTGIVTKVDVDGVMAVVEMHSGPHRLVSIMTREAVEELELEVGSRATALVKSTHVIVETPR</sequence>
<keyword evidence="1 2" id="KW-0500">Molybdenum</keyword>
<proteinExistence type="predicted"/>
<dbReference type="Pfam" id="PF03459">
    <property type="entry name" value="TOBE"/>
    <property type="match status" value="1"/>
</dbReference>
<keyword evidence="5" id="KW-1185">Reference proteome</keyword>
<dbReference type="InterPro" id="IPR010093">
    <property type="entry name" value="SinI_DNA-bd"/>
</dbReference>
<dbReference type="InterPro" id="IPR008995">
    <property type="entry name" value="Mo/tungstate-bd_C_term_dom"/>
</dbReference>
<evidence type="ECO:0000259" key="3">
    <source>
        <dbReference type="PROSITE" id="PS51866"/>
    </source>
</evidence>
<protein>
    <submittedName>
        <fullName evidence="4">TOBE domain-containing protein</fullName>
    </submittedName>
</protein>
<evidence type="ECO:0000256" key="2">
    <source>
        <dbReference type="PROSITE-ProRule" id="PRU01213"/>
    </source>
</evidence>
<dbReference type="Gene3D" id="2.40.50.100">
    <property type="match status" value="1"/>
</dbReference>
<accession>A0ABY8H6A4</accession>
<dbReference type="InterPro" id="IPR009061">
    <property type="entry name" value="DNA-bd_dom_put_sf"/>
</dbReference>
<dbReference type="SUPFAM" id="SSF46955">
    <property type="entry name" value="Putative DNA-binding domain"/>
    <property type="match status" value="1"/>
</dbReference>
<dbReference type="Gene3D" id="1.10.1660.10">
    <property type="match status" value="1"/>
</dbReference>
<dbReference type="InterPro" id="IPR041657">
    <property type="entry name" value="HTH_17"/>
</dbReference>
<dbReference type="PROSITE" id="PS51866">
    <property type="entry name" value="MOP"/>
    <property type="match status" value="1"/>
</dbReference>
<dbReference type="Proteomes" id="UP001219037">
    <property type="component" value="Chromosome"/>
</dbReference>
<name>A0ABY8H6A4_9MICC</name>
<dbReference type="NCBIfam" id="TIGR01764">
    <property type="entry name" value="excise"/>
    <property type="match status" value="1"/>
</dbReference>
<evidence type="ECO:0000313" key="4">
    <source>
        <dbReference type="EMBL" id="WFP16669.1"/>
    </source>
</evidence>
<dbReference type="InterPro" id="IPR005116">
    <property type="entry name" value="Transp-assoc_OB_typ1"/>
</dbReference>
<gene>
    <name evidence="4" type="ORF">P8192_00650</name>
</gene>
<evidence type="ECO:0000256" key="1">
    <source>
        <dbReference type="ARBA" id="ARBA00022505"/>
    </source>
</evidence>